<comment type="similarity">
    <text evidence="1">Belongs to the bacterial solute-binding protein 3 family.</text>
</comment>
<dbReference type="PANTHER" id="PTHR30085:SF6">
    <property type="entry name" value="ABC TRANSPORTER GLUTAMINE-BINDING PROTEIN GLNH"/>
    <property type="match status" value="1"/>
</dbReference>
<evidence type="ECO:0000256" key="3">
    <source>
        <dbReference type="ARBA" id="ARBA00022729"/>
    </source>
</evidence>
<feature type="chain" id="PRO_5017965382" evidence="4">
    <location>
        <begin position="20"/>
        <end position="834"/>
    </location>
</feature>
<sequence length="834" mass="93382">MSKKPRKLKFFLTTTLVIASVVSFDFLQDLFKPKPVDAAERIVFKVPNFTDLYMSVDSLEVFAKEGIISNYFAFYAAFMEEEDLANLQKVLQKRFDIPPELISRLTNMAMGEDFLKYFGQLVQINPDINGYDAIRTALIEAASDPEEGFTIINVIKKFPAETIRISTNFLSEFSNELTTFNEYRDTSVTAIIEQTEKQVATDPKIDYSQLADLSKPGPYKVIKKSISFEISGLRQTYTGLAGSYNLEADIYLPAGISQPVPLVVYSHGFGAEKKSILLAEHLASYGIALAGVEHLGSDLAYRQSFLKGEVDIDISPIEYLSRPLDLSYLLDELEKLVETDPDWKSKLDLNKVGALGNSFGATTVLSLGGANINLPRLNQECDPENLSLNISVLLQCRANYLPPSNYQLRDPRIKAVFAYFPLTSVVFGPEEMRNISVPTLMMGGSHDLLTPGIEEDVHPFIWMDNPDKYLAFLIPGTHFSTSTLIPGLPEILQGPTPEVGQYYLKNLSVAFFKKYLDNQSEYEPYLTASYGKVMNKDSLSLNLIQSLKAQQLETAYGNSPPKPIVPPTVTAQVPKRQESILEEIQRTGVMKVAIRRDATPFGYVNNTGEWAGYCEDIIDVFAQKIAQELKISTGVKVIKIPSNLENRFQLVQNGNVHLECGPNTIRDDVINVAFSNPFFVTGTNFLVAKDTEINPNSNLAGVKTGVLRNTTTEKFIQTKYPETEAIYFEGNTGVNQAVKSLAKGEIQAFVNDGILSIGEVVRQNLDINNYKLVPEKPLTCDFYGMIIPNNDPEWQNKLNSFIDGDKSQPIDEKWFKKLFPYQLENLDYCVNHKK</sequence>
<feature type="domain" description="Solute-binding protein family 3/N-terminal" evidence="5">
    <location>
        <begin position="589"/>
        <end position="818"/>
    </location>
</feature>
<dbReference type="SMART" id="SM00062">
    <property type="entry name" value="PBPb"/>
    <property type="match status" value="1"/>
</dbReference>
<dbReference type="InterPro" id="IPR001638">
    <property type="entry name" value="Solute-binding_3/MltF_N"/>
</dbReference>
<dbReference type="GO" id="GO:0005576">
    <property type="term" value="C:extracellular region"/>
    <property type="evidence" value="ECO:0007669"/>
    <property type="project" value="TreeGrafter"/>
</dbReference>
<evidence type="ECO:0000256" key="2">
    <source>
        <dbReference type="ARBA" id="ARBA00022448"/>
    </source>
</evidence>
<dbReference type="PANTHER" id="PTHR30085">
    <property type="entry name" value="AMINO ACID ABC TRANSPORTER PERMEASE"/>
    <property type="match status" value="1"/>
</dbReference>
<keyword evidence="3 4" id="KW-0732">Signal</keyword>
<comment type="caution">
    <text evidence="6">The sequence shown here is derived from an EMBL/GenBank/DDBJ whole genome shotgun (WGS) entry which is preliminary data.</text>
</comment>
<gene>
    <name evidence="6" type="ORF">D5R40_01520</name>
</gene>
<evidence type="ECO:0000313" key="7">
    <source>
        <dbReference type="Proteomes" id="UP000269154"/>
    </source>
</evidence>
<dbReference type="EMBL" id="RCBY01000004">
    <property type="protein sequence ID" value="RQH56547.1"/>
    <property type="molecule type" value="Genomic_DNA"/>
</dbReference>
<dbReference type="SUPFAM" id="SSF53474">
    <property type="entry name" value="alpha/beta-Hydrolases"/>
    <property type="match status" value="1"/>
</dbReference>
<evidence type="ECO:0000256" key="1">
    <source>
        <dbReference type="ARBA" id="ARBA00010333"/>
    </source>
</evidence>
<name>A0A3N6PJX2_9CYAN</name>
<accession>A0A3N6PJX2</accession>
<dbReference type="Gene3D" id="3.40.190.10">
    <property type="entry name" value="Periplasmic binding protein-like II"/>
    <property type="match status" value="2"/>
</dbReference>
<dbReference type="RefSeq" id="WP_124146345.1">
    <property type="nucleotide sequence ID" value="NZ_CAWOKI010000150.1"/>
</dbReference>
<dbReference type="InterPro" id="IPR029058">
    <property type="entry name" value="AB_hydrolase_fold"/>
</dbReference>
<dbReference type="GO" id="GO:0006865">
    <property type="term" value="P:amino acid transport"/>
    <property type="evidence" value="ECO:0007669"/>
    <property type="project" value="TreeGrafter"/>
</dbReference>
<dbReference type="Proteomes" id="UP000269154">
    <property type="component" value="Unassembled WGS sequence"/>
</dbReference>
<organism evidence="6 7">
    <name type="scientific">Okeania hirsuta</name>
    <dbReference type="NCBI Taxonomy" id="1458930"/>
    <lineage>
        <taxon>Bacteria</taxon>
        <taxon>Bacillati</taxon>
        <taxon>Cyanobacteriota</taxon>
        <taxon>Cyanophyceae</taxon>
        <taxon>Oscillatoriophycideae</taxon>
        <taxon>Oscillatoriales</taxon>
        <taxon>Microcoleaceae</taxon>
        <taxon>Okeania</taxon>
    </lineage>
</organism>
<reference evidence="6 7" key="1">
    <citation type="journal article" date="2018" name="ACS Chem. Biol.">
        <title>Ketoreductase domain dysfunction expands chemodiversity: malyngamide biosynthesis in the cyanobacterium Okeania hirsuta.</title>
        <authorList>
            <person name="Moss N.A."/>
            <person name="Leao T."/>
            <person name="Rankin M."/>
            <person name="McCullough T.M."/>
            <person name="Qu P."/>
            <person name="Korobeynikov A."/>
            <person name="Smith J.L."/>
            <person name="Gerwick L."/>
            <person name="Gerwick W.H."/>
        </authorList>
    </citation>
    <scope>NUCLEOTIDE SEQUENCE [LARGE SCALE GENOMIC DNA]</scope>
    <source>
        <strain evidence="6 7">PAB10Feb10-1</strain>
    </source>
</reference>
<dbReference type="Gene3D" id="3.40.50.1820">
    <property type="entry name" value="alpha/beta hydrolase"/>
    <property type="match status" value="1"/>
</dbReference>
<dbReference type="InterPro" id="IPR010802">
    <property type="entry name" value="DUF1400"/>
</dbReference>
<dbReference type="GO" id="GO:0030288">
    <property type="term" value="C:outer membrane-bounded periplasmic space"/>
    <property type="evidence" value="ECO:0007669"/>
    <property type="project" value="TreeGrafter"/>
</dbReference>
<evidence type="ECO:0000259" key="5">
    <source>
        <dbReference type="SMART" id="SM00062"/>
    </source>
</evidence>
<protein>
    <submittedName>
        <fullName evidence="6">Alpha/beta hydrolase</fullName>
    </submittedName>
</protein>
<keyword evidence="7" id="KW-1185">Reference proteome</keyword>
<dbReference type="OrthoDB" id="422423at2"/>
<dbReference type="InterPro" id="IPR051455">
    <property type="entry name" value="Bact_solute-bind_prot3"/>
</dbReference>
<dbReference type="SUPFAM" id="SSF53850">
    <property type="entry name" value="Periplasmic binding protein-like II"/>
    <property type="match status" value="1"/>
</dbReference>
<keyword evidence="6" id="KW-0378">Hydrolase</keyword>
<feature type="signal peptide" evidence="4">
    <location>
        <begin position="1"/>
        <end position="19"/>
    </location>
</feature>
<dbReference type="AlphaFoldDB" id="A0A3N6PJX2"/>
<dbReference type="CDD" id="cd13688">
    <property type="entry name" value="PBP2_GltI_DEBP"/>
    <property type="match status" value="1"/>
</dbReference>
<dbReference type="Pfam" id="PF00497">
    <property type="entry name" value="SBP_bac_3"/>
    <property type="match status" value="1"/>
</dbReference>
<evidence type="ECO:0000256" key="4">
    <source>
        <dbReference type="SAM" id="SignalP"/>
    </source>
</evidence>
<dbReference type="GO" id="GO:0016787">
    <property type="term" value="F:hydrolase activity"/>
    <property type="evidence" value="ECO:0007669"/>
    <property type="project" value="UniProtKB-KW"/>
</dbReference>
<proteinExistence type="inferred from homology"/>
<keyword evidence="2" id="KW-0813">Transport</keyword>
<evidence type="ECO:0000313" key="6">
    <source>
        <dbReference type="EMBL" id="RQH56547.1"/>
    </source>
</evidence>
<dbReference type="Pfam" id="PF07176">
    <property type="entry name" value="DUF1400"/>
    <property type="match status" value="1"/>
</dbReference>